<sequence length="359" mass="40293">MFSLNCQLFIGSLELDFVHEVTIESSWQKFTDTATITLPRKIKILSGQQLPDVIQVGDVVVIRYGYNGEYRTEFTGVVSALKSGSPFTVSCEDFMWYFKRKAVSYSWRSITLTELLTYLQHEYLEYFPPRGFEFKVLGEVNLGKYLINQATAAQVFDDLKKRFLLNFFFREGVLYANKPYEEQAERHRYGFTQNVIESDLTFVKANDQSIIFRGASTQPDGKKVAFDYNPRTDVVHINAPKERRHKGDAVPTPAVTAATGKASGNGQIRTLLVPPGLNGKELEKAVRAAAAQICFDGYRGEGLLSFGLPIANHGDIADLHDPDYPERSGAYYIDAVTKTFGINGSRRKIKLGPKAPPET</sequence>
<dbReference type="SUPFAM" id="SSF69279">
    <property type="entry name" value="Phage tail proteins"/>
    <property type="match status" value="1"/>
</dbReference>
<keyword evidence="2" id="KW-1185">Reference proteome</keyword>
<protein>
    <submittedName>
        <fullName evidence="1">Uncharacterized protein</fullName>
    </submittedName>
</protein>
<comment type="caution">
    <text evidence="1">The sequence shown here is derived from an EMBL/GenBank/DDBJ whole genome shotgun (WGS) entry which is preliminary data.</text>
</comment>
<evidence type="ECO:0000313" key="1">
    <source>
        <dbReference type="EMBL" id="MBD2769680.1"/>
    </source>
</evidence>
<gene>
    <name evidence="1" type="ORF">IC235_17455</name>
</gene>
<dbReference type="AlphaFoldDB" id="A0A927BG79"/>
<accession>A0A927BG79</accession>
<organism evidence="1 2">
    <name type="scientific">Hymenobacter montanus</name>
    <dbReference type="NCBI Taxonomy" id="2771359"/>
    <lineage>
        <taxon>Bacteria</taxon>
        <taxon>Pseudomonadati</taxon>
        <taxon>Bacteroidota</taxon>
        <taxon>Cytophagia</taxon>
        <taxon>Cytophagales</taxon>
        <taxon>Hymenobacteraceae</taxon>
        <taxon>Hymenobacter</taxon>
    </lineage>
</organism>
<evidence type="ECO:0000313" key="2">
    <source>
        <dbReference type="Proteomes" id="UP000612233"/>
    </source>
</evidence>
<dbReference type="RefSeq" id="WP_191006489.1">
    <property type="nucleotide sequence ID" value="NZ_JACXAD010000022.1"/>
</dbReference>
<proteinExistence type="predicted"/>
<dbReference type="EMBL" id="JACXAD010000022">
    <property type="protein sequence ID" value="MBD2769680.1"/>
    <property type="molecule type" value="Genomic_DNA"/>
</dbReference>
<dbReference type="Proteomes" id="UP000612233">
    <property type="component" value="Unassembled WGS sequence"/>
</dbReference>
<reference evidence="1" key="1">
    <citation type="submission" date="2020-09" db="EMBL/GenBank/DDBJ databases">
        <authorList>
            <person name="Kim M.K."/>
        </authorList>
    </citation>
    <scope>NUCLEOTIDE SEQUENCE</scope>
    <source>
        <strain evidence="1">BT664</strain>
    </source>
</reference>
<name>A0A927BG79_9BACT</name>